<dbReference type="InterPro" id="IPR011959">
    <property type="entry name" value="CHP02270"/>
</dbReference>
<proteinExistence type="predicted"/>
<accession>A0ABT5E748</accession>
<dbReference type="NCBIfam" id="TIGR02270">
    <property type="entry name" value="TIGR02270 family protein"/>
    <property type="match status" value="1"/>
</dbReference>
<gene>
    <name evidence="1" type="ORF">POL25_31625</name>
</gene>
<evidence type="ECO:0000313" key="1">
    <source>
        <dbReference type="EMBL" id="MDC0721500.1"/>
    </source>
</evidence>
<reference evidence="1 2" key="1">
    <citation type="submission" date="2022-11" db="EMBL/GenBank/DDBJ databases">
        <title>Minimal conservation of predation-associated metabolite biosynthetic gene clusters underscores biosynthetic potential of Myxococcota including descriptions for ten novel species: Archangium lansinium sp. nov., Myxococcus landrumus sp. nov., Nannocystis bai.</title>
        <authorList>
            <person name="Ahearne A."/>
            <person name="Stevens C."/>
            <person name="Dowd S."/>
        </authorList>
    </citation>
    <scope>NUCLEOTIDE SEQUENCE [LARGE SCALE GENOMIC DNA]</scope>
    <source>
        <strain evidence="1 2">BB15-2</strain>
    </source>
</reference>
<dbReference type="Proteomes" id="UP001221686">
    <property type="component" value="Unassembled WGS sequence"/>
</dbReference>
<evidence type="ECO:0000313" key="2">
    <source>
        <dbReference type="Proteomes" id="UP001221686"/>
    </source>
</evidence>
<dbReference type="EMBL" id="JAQNDL010000003">
    <property type="protein sequence ID" value="MDC0721500.1"/>
    <property type="molecule type" value="Genomic_DNA"/>
</dbReference>
<sequence length="413" mass="44832">MAAREVDPLWDIVEEHFDEGEFLWHVWQQSLIAPDYNLDEVAEGPEERLLAHVEGLIVNGPLVASRLLLPALVSAAPARVSVAALALLHGPRGEAALANIVDVVRRRPQQRGPLVRAMACVDAPWLRARLRELLADDDLGVVATAAAVLTLHHEPLGDALGLLLADDQSATRALALRALADEPDPGRYARAVQAGLQELDPIVLDAAIDAGVRLGLAPAWARARERMAEPDGGASMLLLALRGEASDLDALVAALRDRKRRLPALWALGFRGTPEVVDAALAWLDDLSAGPLAGEVFTAATGIDLAAAGMSLPRDDDHESFDHRPEDDLPRPDPMLVLQWWARHRPQFIDGQRYLAGAPRSHASLLRELRFGAMRRRPGHLLDLALDLPPQRRPRLPLGAPTAQQLRALASLK</sequence>
<comment type="caution">
    <text evidence="1">The sequence shown here is derived from an EMBL/GenBank/DDBJ whole genome shotgun (WGS) entry which is preliminary data.</text>
</comment>
<dbReference type="RefSeq" id="WP_272090003.1">
    <property type="nucleotide sequence ID" value="NZ_JAQNDL010000003.1"/>
</dbReference>
<name>A0ABT5E748_9BACT</name>
<keyword evidence="2" id="KW-1185">Reference proteome</keyword>
<protein>
    <submittedName>
        <fullName evidence="1">TIGR02270 family protein</fullName>
    </submittedName>
</protein>
<organism evidence="1 2">
    <name type="scientific">Nannocystis bainbridge</name>
    <dbReference type="NCBI Taxonomy" id="2995303"/>
    <lineage>
        <taxon>Bacteria</taxon>
        <taxon>Pseudomonadati</taxon>
        <taxon>Myxococcota</taxon>
        <taxon>Polyangia</taxon>
        <taxon>Nannocystales</taxon>
        <taxon>Nannocystaceae</taxon>
        <taxon>Nannocystis</taxon>
    </lineage>
</organism>